<gene>
    <name evidence="6" type="primary">c4h10orf90</name>
</gene>
<proteinExistence type="predicted"/>
<dbReference type="AlphaFoldDB" id="A0A8C9RFY3"/>
<evidence type="ECO:0000256" key="4">
    <source>
        <dbReference type="SAM" id="MobiDB-lite"/>
    </source>
</evidence>
<dbReference type="GO" id="GO:0005814">
    <property type="term" value="C:centriole"/>
    <property type="evidence" value="ECO:0007669"/>
    <property type="project" value="TreeGrafter"/>
</dbReference>
<dbReference type="KEGG" id="sfm:108932714"/>
<dbReference type="GeneTree" id="ENSGT00940000153123"/>
<evidence type="ECO:0000259" key="5">
    <source>
        <dbReference type="Pfam" id="PF15309"/>
    </source>
</evidence>
<protein>
    <recommendedName>
        <fullName evidence="5">ALMS motif domain-containing protein</fullName>
    </recommendedName>
</protein>
<feature type="compositionally biased region" description="Basic and acidic residues" evidence="4">
    <location>
        <begin position="141"/>
        <end position="150"/>
    </location>
</feature>
<dbReference type="InterPro" id="IPR029299">
    <property type="entry name" value="ALMS_motif"/>
</dbReference>
<dbReference type="PANTHER" id="PTHR21553">
    <property type="entry name" value="ALMS1-RELATED"/>
    <property type="match status" value="1"/>
</dbReference>
<feature type="compositionally biased region" description="Polar residues" evidence="4">
    <location>
        <begin position="506"/>
        <end position="517"/>
    </location>
</feature>
<evidence type="ECO:0000256" key="3">
    <source>
        <dbReference type="ARBA" id="ARBA00023212"/>
    </source>
</evidence>
<evidence type="ECO:0000256" key="1">
    <source>
        <dbReference type="ARBA" id="ARBA00004300"/>
    </source>
</evidence>
<dbReference type="Proteomes" id="UP000694397">
    <property type="component" value="Chromosome 4"/>
</dbReference>
<evidence type="ECO:0000256" key="2">
    <source>
        <dbReference type="ARBA" id="ARBA00022490"/>
    </source>
</evidence>
<dbReference type="GO" id="GO:0005829">
    <property type="term" value="C:cytosol"/>
    <property type="evidence" value="ECO:0007669"/>
    <property type="project" value="TreeGrafter"/>
</dbReference>
<feature type="compositionally biased region" description="Basic and acidic residues" evidence="4">
    <location>
        <begin position="691"/>
        <end position="701"/>
    </location>
</feature>
<dbReference type="GO" id="GO:0005813">
    <property type="term" value="C:centrosome"/>
    <property type="evidence" value="ECO:0007669"/>
    <property type="project" value="UniProtKB-SubCell"/>
</dbReference>
<name>A0A8C9RFY3_SCLFO</name>
<dbReference type="GO" id="GO:0046599">
    <property type="term" value="P:regulation of centriole replication"/>
    <property type="evidence" value="ECO:0007669"/>
    <property type="project" value="TreeGrafter"/>
</dbReference>
<keyword evidence="7" id="KW-1185">Reference proteome</keyword>
<feature type="domain" description="ALMS motif" evidence="5">
    <location>
        <begin position="602"/>
        <end position="726"/>
    </location>
</feature>
<keyword evidence="3" id="KW-0206">Cytoskeleton</keyword>
<sequence>MEILPLAWMPHNHKKSSWSDWDGLVGGLRHLSQVPIQDKTLCPSKKTLSTPGLLSKPTPGCKDASISSCPVTADPPFHCDIARIWSPPETEQVRLCRLASVQNGWLPVQRRAVVYSIPCQRPDPEMIPCQGQQHQQKHSSRNREIRHTDEQNLAQKKTNLMGFKTLTSPAEDSSRISQAPGKENTTSQKSNLPPSQAGPCKEWEEVPRFFPLLSGGMQLDDPGKKSCVLLSAQSPPWSPNGNAQSAQLVPAGTEAKMSFLYITITSRRIPQGPDAAPLVCSDLNTMTLPGREQPDPTLISPVATRGHTQSNCNGQPPVGKEKAAIMKMKDYRLCFCSSQRVSGTRLTEIRHSFSKMEEKNTPIGSSRSSVWSPFHSCVHLKVPSSHIKSILFLTKSLFVSLREDGLDVETTKSVIYRSTLSLQLQSNSIKTTYKPTPHDPLQLRRPVSKTSKNPLSCCGVPGDMALDLGITTPPSSVQWRSRLHVRICNTEPKFSAHALSAGWPPGNSNESPPQNAKQVGIANEDTCLCWTRTRGLQATIGTTEVVDAGSFRRTTCMEAGAKHGPCGVENVGCVSRSWSPVVTESNQPQSRVRLENTTLDGLTLREALELFRPEFISRSQDRVKQLEQRTQERRTGQSRGPASEARRGRRRRNCTKPLPLSDNLYKPKERAISGKEMQRRSKRIYNSLPEVTKKKEEEKKKAASHTNRLRAELFKKKLLNQVLQRNSD</sequence>
<feature type="compositionally biased region" description="Basic and acidic residues" evidence="4">
    <location>
        <begin position="665"/>
        <end position="679"/>
    </location>
</feature>
<feature type="region of interest" description="Disordered" evidence="4">
    <location>
        <begin position="620"/>
        <end position="709"/>
    </location>
</feature>
<dbReference type="GeneID" id="108932714"/>
<comment type="subcellular location">
    <subcellularLocation>
        <location evidence="1">Cytoplasm</location>
        <location evidence="1">Cytoskeleton</location>
        <location evidence="1">Microtubule organizing center</location>
        <location evidence="1">Centrosome</location>
    </subcellularLocation>
</comment>
<keyword evidence="2" id="KW-0963">Cytoplasm</keyword>
<dbReference type="Ensembl" id="ENSSFOT00015016050.2">
    <property type="protein sequence ID" value="ENSSFOP00015015866.1"/>
    <property type="gene ID" value="ENSSFOG00015010239.2"/>
</dbReference>
<reference evidence="6" key="2">
    <citation type="submission" date="2025-08" db="UniProtKB">
        <authorList>
            <consortium name="Ensembl"/>
        </authorList>
    </citation>
    <scope>IDENTIFICATION</scope>
</reference>
<accession>A0A8C9RFY3</accession>
<reference evidence="6 7" key="1">
    <citation type="submission" date="2019-04" db="EMBL/GenBank/DDBJ databases">
        <authorList>
            <consortium name="Wellcome Sanger Institute Data Sharing"/>
        </authorList>
    </citation>
    <scope>NUCLEOTIDE SEQUENCE [LARGE SCALE GENOMIC DNA]</scope>
</reference>
<dbReference type="OrthoDB" id="8899035at2759"/>
<evidence type="ECO:0000313" key="7">
    <source>
        <dbReference type="Proteomes" id="UP000694397"/>
    </source>
</evidence>
<reference evidence="6" key="3">
    <citation type="submission" date="2025-09" db="UniProtKB">
        <authorList>
            <consortium name="Ensembl"/>
        </authorList>
    </citation>
    <scope>IDENTIFICATION</scope>
</reference>
<dbReference type="Pfam" id="PF15309">
    <property type="entry name" value="ALMS_motif"/>
    <property type="match status" value="1"/>
</dbReference>
<feature type="region of interest" description="Disordered" evidence="4">
    <location>
        <begin position="498"/>
        <end position="517"/>
    </location>
</feature>
<feature type="region of interest" description="Disordered" evidence="4">
    <location>
        <begin position="126"/>
        <end position="201"/>
    </location>
</feature>
<feature type="compositionally biased region" description="Basic and acidic residues" evidence="4">
    <location>
        <begin position="620"/>
        <end position="635"/>
    </location>
</feature>
<dbReference type="PANTHER" id="PTHR21553:SF24">
    <property type="entry name" value="(E2-INDEPENDENT) E3 UBIQUITIN-CONJUGATING ENZYME FATS"/>
    <property type="match status" value="1"/>
</dbReference>
<feature type="compositionally biased region" description="Polar residues" evidence="4">
    <location>
        <begin position="165"/>
        <end position="194"/>
    </location>
</feature>
<organism evidence="6 7">
    <name type="scientific">Scleropages formosus</name>
    <name type="common">Asian bonytongue</name>
    <name type="synonym">Osteoglossum formosum</name>
    <dbReference type="NCBI Taxonomy" id="113540"/>
    <lineage>
        <taxon>Eukaryota</taxon>
        <taxon>Metazoa</taxon>
        <taxon>Chordata</taxon>
        <taxon>Craniata</taxon>
        <taxon>Vertebrata</taxon>
        <taxon>Euteleostomi</taxon>
        <taxon>Actinopterygii</taxon>
        <taxon>Neopterygii</taxon>
        <taxon>Teleostei</taxon>
        <taxon>Osteoglossocephala</taxon>
        <taxon>Osteoglossomorpha</taxon>
        <taxon>Osteoglossiformes</taxon>
        <taxon>Osteoglossidae</taxon>
        <taxon>Scleropages</taxon>
    </lineage>
</organism>
<feature type="region of interest" description="Disordered" evidence="4">
    <location>
        <begin position="431"/>
        <end position="453"/>
    </location>
</feature>
<evidence type="ECO:0000313" key="6">
    <source>
        <dbReference type="Ensembl" id="ENSSFOP00015015866.1"/>
    </source>
</evidence>
<dbReference type="GO" id="GO:0008017">
    <property type="term" value="F:microtubule binding"/>
    <property type="evidence" value="ECO:0007669"/>
    <property type="project" value="TreeGrafter"/>
</dbReference>